<comment type="subcellular location">
    <subcellularLocation>
        <location evidence="1">Cell membrane</location>
        <topology evidence="1">Multi-pass membrane protein</topology>
    </subcellularLocation>
</comment>
<evidence type="ECO:0000256" key="1">
    <source>
        <dbReference type="ARBA" id="ARBA00004651"/>
    </source>
</evidence>
<evidence type="ECO:0000313" key="9">
    <source>
        <dbReference type="EMBL" id="AWO76024.1"/>
    </source>
</evidence>
<accession>A0A2Z3NDE0</accession>
<proteinExistence type="inferred from homology"/>
<dbReference type="PANTHER" id="PTHR38438:SF1">
    <property type="entry name" value="RIBOFLAVIN TRANSPORTER RIBU"/>
    <property type="match status" value="1"/>
</dbReference>
<keyword evidence="5" id="KW-0812">Transmembrane</keyword>
<evidence type="ECO:0000256" key="6">
    <source>
        <dbReference type="ARBA" id="ARBA00022989"/>
    </source>
</evidence>
<sequence>MNHEKGRRTNMKRISIRAFVGIGVLGAMAHVLMMLNFPLPPFPNFLLVDFSDIPALVAALLYGPLAGVAVELLKNVLNYVFVGSATGVPIGQIANFTAGAAFILPVSYIYGKAASKKGLLLGLAAGTVTMALVMSVLNYYVFMPAYTLFLGAPQMSAPEAKALVVSAILPFNAVKGAMAAIVFQLLFWRLRAWLEKQAASRQAA</sequence>
<dbReference type="InterPro" id="IPR024529">
    <property type="entry name" value="ECF_trnsprt_substrate-spec"/>
</dbReference>
<keyword evidence="6" id="KW-1133">Transmembrane helix</keyword>
<protein>
    <recommendedName>
        <fullName evidence="8">Riboflavin transporter</fullName>
    </recommendedName>
</protein>
<reference evidence="10" key="1">
    <citation type="submission" date="2018-02" db="EMBL/GenBank/DDBJ databases">
        <title>The complete genome of bacterial strain SGAirxxxx.</title>
        <authorList>
            <person name="Schuster S.C."/>
        </authorList>
    </citation>
    <scope>NUCLEOTIDE SEQUENCE [LARGE SCALE GENOMIC DNA]</scope>
    <source>
        <strain evidence="10">SGAir0734</strain>
    </source>
</reference>
<dbReference type="InterPro" id="IPR025720">
    <property type="entry name" value="RibU"/>
</dbReference>
<name>A0A2Z3NDE0_GEOTH</name>
<evidence type="ECO:0000313" key="10">
    <source>
        <dbReference type="Proteomes" id="UP000246996"/>
    </source>
</evidence>
<evidence type="ECO:0000256" key="7">
    <source>
        <dbReference type="ARBA" id="ARBA00023136"/>
    </source>
</evidence>
<evidence type="ECO:0000256" key="3">
    <source>
        <dbReference type="ARBA" id="ARBA00022448"/>
    </source>
</evidence>
<keyword evidence="3 8" id="KW-0813">Transport</keyword>
<keyword evidence="7 8" id="KW-0472">Membrane</keyword>
<dbReference type="Gene3D" id="1.10.1760.20">
    <property type="match status" value="1"/>
</dbReference>
<dbReference type="RefSeq" id="WP_075261450.1">
    <property type="nucleotide sequence ID" value="NZ_CP027303.2"/>
</dbReference>
<dbReference type="AlphaFoldDB" id="A0A2Z3NDE0"/>
<dbReference type="PIRSF" id="PIRSF037778">
    <property type="entry name" value="UCP037778_transp_RibU"/>
    <property type="match status" value="1"/>
</dbReference>
<organism evidence="9 10">
    <name type="scientific">Geobacillus thermoleovorans</name>
    <name type="common">Bacillus thermoleovorans</name>
    <dbReference type="NCBI Taxonomy" id="33941"/>
    <lineage>
        <taxon>Bacteria</taxon>
        <taxon>Bacillati</taxon>
        <taxon>Bacillota</taxon>
        <taxon>Bacilli</taxon>
        <taxon>Bacillales</taxon>
        <taxon>Anoxybacillaceae</taxon>
        <taxon>Geobacillus</taxon>
        <taxon>Geobacillus thermoleovorans group</taxon>
    </lineage>
</organism>
<dbReference type="Pfam" id="PF12822">
    <property type="entry name" value="ECF_trnsprt"/>
    <property type="match status" value="1"/>
</dbReference>
<evidence type="ECO:0000256" key="4">
    <source>
        <dbReference type="ARBA" id="ARBA00022475"/>
    </source>
</evidence>
<dbReference type="EMBL" id="CP027303">
    <property type="protein sequence ID" value="AWO76024.1"/>
    <property type="molecule type" value="Genomic_DNA"/>
</dbReference>
<dbReference type="GO" id="GO:0032217">
    <property type="term" value="F:riboflavin transmembrane transporter activity"/>
    <property type="evidence" value="ECO:0007669"/>
    <property type="project" value="UniProtKB-UniRule"/>
</dbReference>
<dbReference type="PANTHER" id="PTHR38438">
    <property type="entry name" value="RIBOFLAVIN TRANSPORTER RIBU"/>
    <property type="match status" value="1"/>
</dbReference>
<gene>
    <name evidence="9" type="ORF">C1N76_16870</name>
</gene>
<dbReference type="GO" id="GO:0005886">
    <property type="term" value="C:plasma membrane"/>
    <property type="evidence" value="ECO:0007669"/>
    <property type="project" value="UniProtKB-SubCell"/>
</dbReference>
<dbReference type="Proteomes" id="UP000246996">
    <property type="component" value="Chromosome"/>
</dbReference>
<comment type="similarity">
    <text evidence="2 8">Belongs to the prokaryotic riboflavin transporter (P-RFT) (TC 2.A.87) family.</text>
</comment>
<keyword evidence="4 8" id="KW-1003">Cell membrane</keyword>
<evidence type="ECO:0000256" key="2">
    <source>
        <dbReference type="ARBA" id="ARBA00005540"/>
    </source>
</evidence>
<comment type="function">
    <text evidence="8">Probably a riboflavin-binding protein that interacts with the energy-coupling factor (ECF) ABC-transporter complex.</text>
</comment>
<evidence type="ECO:0000256" key="5">
    <source>
        <dbReference type="ARBA" id="ARBA00022692"/>
    </source>
</evidence>
<evidence type="ECO:0000256" key="8">
    <source>
        <dbReference type="PIRNR" id="PIRNR037778"/>
    </source>
</evidence>